<evidence type="ECO:0000256" key="2">
    <source>
        <dbReference type="PROSITE-ProRule" id="PRU10141"/>
    </source>
</evidence>
<evidence type="ECO:0000313" key="6">
    <source>
        <dbReference type="Proteomes" id="UP000887116"/>
    </source>
</evidence>
<keyword evidence="3" id="KW-0472">Membrane</keyword>
<dbReference type="AlphaFoldDB" id="A0A8X6GMW9"/>
<dbReference type="InterPro" id="IPR050122">
    <property type="entry name" value="RTK"/>
</dbReference>
<dbReference type="InterPro" id="IPR017441">
    <property type="entry name" value="Protein_kinase_ATP_BS"/>
</dbReference>
<evidence type="ECO:0000256" key="3">
    <source>
        <dbReference type="SAM" id="Phobius"/>
    </source>
</evidence>
<proteinExistence type="predicted"/>
<dbReference type="Proteomes" id="UP000887116">
    <property type="component" value="Unassembled WGS sequence"/>
</dbReference>
<dbReference type="GO" id="GO:0004714">
    <property type="term" value="F:transmembrane receptor protein tyrosine kinase activity"/>
    <property type="evidence" value="ECO:0007669"/>
    <property type="project" value="TreeGrafter"/>
</dbReference>
<accession>A0A8X6GMW9</accession>
<comment type="caution">
    <text evidence="5">The sequence shown here is derived from an EMBL/GenBank/DDBJ whole genome shotgun (WGS) entry which is preliminary data.</text>
</comment>
<dbReference type="GO" id="GO:0030424">
    <property type="term" value="C:axon"/>
    <property type="evidence" value="ECO:0007669"/>
    <property type="project" value="TreeGrafter"/>
</dbReference>
<dbReference type="PROSITE" id="PS00107">
    <property type="entry name" value="PROTEIN_KINASE_ATP"/>
    <property type="match status" value="1"/>
</dbReference>
<dbReference type="GO" id="GO:0005886">
    <property type="term" value="C:plasma membrane"/>
    <property type="evidence" value="ECO:0007669"/>
    <property type="project" value="TreeGrafter"/>
</dbReference>
<dbReference type="OrthoDB" id="6432246at2759"/>
<keyword evidence="3" id="KW-0812">Transmembrane</keyword>
<dbReference type="GO" id="GO:0010976">
    <property type="term" value="P:positive regulation of neuron projection development"/>
    <property type="evidence" value="ECO:0007669"/>
    <property type="project" value="TreeGrafter"/>
</dbReference>
<dbReference type="InterPro" id="IPR000719">
    <property type="entry name" value="Prot_kinase_dom"/>
</dbReference>
<evidence type="ECO:0000256" key="1">
    <source>
        <dbReference type="ARBA" id="ARBA00004167"/>
    </source>
</evidence>
<comment type="subcellular location">
    <subcellularLocation>
        <location evidence="1">Membrane</location>
        <topology evidence="1">Single-pass membrane protein</topology>
    </subcellularLocation>
</comment>
<dbReference type="Gene3D" id="3.30.200.20">
    <property type="entry name" value="Phosphorylase Kinase, domain 1"/>
    <property type="match status" value="1"/>
</dbReference>
<sequence>MTWNTRLSGNLEICVDSSRRSSYKVTNRKNNTQANEPSNIIAQSSVGYQSSEILGGCLFAFILLSIASAFVFYAYRKHKGHFFWWLAAGRRRNAAAISLSKCMQQYIANPNYYSTSPDAPLLGMRHLQIPPENVLLLEEIGEGCFGKVHKGIYTNNDGIIRPVAVKTLKDNYNQDAQTDFEREVEIMSAFSHENILKLEGVVFRENESTPWMVFEFMQYGDLAQLLRSNSSFMRAQNAVPTLELNEIAVVSLHWASRLYSSITYIPRATNQKNERAKVVLQL</sequence>
<dbReference type="Pfam" id="PF07714">
    <property type="entry name" value="PK_Tyr_Ser-Thr"/>
    <property type="match status" value="1"/>
</dbReference>
<dbReference type="PANTHER" id="PTHR24416:SF619">
    <property type="entry name" value="TYROSINE-PROTEIN KINASE TRANSMEMBRANE RECEPTOR ROR-LIKE PROTEIN"/>
    <property type="match status" value="1"/>
</dbReference>
<keyword evidence="2" id="KW-0547">Nucleotide-binding</keyword>
<name>A0A8X6GMW9_TRICU</name>
<feature type="domain" description="Protein kinase" evidence="4">
    <location>
        <begin position="134"/>
        <end position="282"/>
    </location>
</feature>
<reference evidence="5" key="1">
    <citation type="submission" date="2020-07" db="EMBL/GenBank/DDBJ databases">
        <title>Multicomponent nature underlies the extraordinary mechanical properties of spider dragline silk.</title>
        <authorList>
            <person name="Kono N."/>
            <person name="Nakamura H."/>
            <person name="Mori M."/>
            <person name="Yoshida Y."/>
            <person name="Ohtoshi R."/>
            <person name="Malay A.D."/>
            <person name="Moran D.A.P."/>
            <person name="Tomita M."/>
            <person name="Numata K."/>
            <person name="Arakawa K."/>
        </authorList>
    </citation>
    <scope>NUCLEOTIDE SEQUENCE</scope>
</reference>
<dbReference type="PANTHER" id="PTHR24416">
    <property type="entry name" value="TYROSINE-PROTEIN KINASE RECEPTOR"/>
    <property type="match status" value="1"/>
</dbReference>
<keyword evidence="6" id="KW-1185">Reference proteome</keyword>
<dbReference type="InterPro" id="IPR011009">
    <property type="entry name" value="Kinase-like_dom_sf"/>
</dbReference>
<dbReference type="PROSITE" id="PS50011">
    <property type="entry name" value="PROTEIN_KINASE_DOM"/>
    <property type="match status" value="1"/>
</dbReference>
<organism evidence="5 6">
    <name type="scientific">Trichonephila clavata</name>
    <name type="common">Joro spider</name>
    <name type="synonym">Nephila clavata</name>
    <dbReference type="NCBI Taxonomy" id="2740835"/>
    <lineage>
        <taxon>Eukaryota</taxon>
        <taxon>Metazoa</taxon>
        <taxon>Ecdysozoa</taxon>
        <taxon>Arthropoda</taxon>
        <taxon>Chelicerata</taxon>
        <taxon>Arachnida</taxon>
        <taxon>Araneae</taxon>
        <taxon>Araneomorphae</taxon>
        <taxon>Entelegynae</taxon>
        <taxon>Araneoidea</taxon>
        <taxon>Nephilidae</taxon>
        <taxon>Trichonephila</taxon>
    </lineage>
</organism>
<dbReference type="GO" id="GO:0005030">
    <property type="term" value="F:neurotrophin receptor activity"/>
    <property type="evidence" value="ECO:0007669"/>
    <property type="project" value="TreeGrafter"/>
</dbReference>
<protein>
    <recommendedName>
        <fullName evidence="4">Protein kinase domain-containing protein</fullName>
    </recommendedName>
</protein>
<dbReference type="GO" id="GO:0051897">
    <property type="term" value="P:positive regulation of phosphatidylinositol 3-kinase/protein kinase B signal transduction"/>
    <property type="evidence" value="ECO:0007669"/>
    <property type="project" value="TreeGrafter"/>
</dbReference>
<evidence type="ECO:0000313" key="5">
    <source>
        <dbReference type="EMBL" id="GFQ70254.1"/>
    </source>
</evidence>
<dbReference type="GO" id="GO:0007169">
    <property type="term" value="P:cell surface receptor protein tyrosine kinase signaling pathway"/>
    <property type="evidence" value="ECO:0007669"/>
    <property type="project" value="TreeGrafter"/>
</dbReference>
<dbReference type="EMBL" id="BMAO01000951">
    <property type="protein sequence ID" value="GFQ70254.1"/>
    <property type="molecule type" value="Genomic_DNA"/>
</dbReference>
<dbReference type="SUPFAM" id="SSF56112">
    <property type="entry name" value="Protein kinase-like (PK-like)"/>
    <property type="match status" value="1"/>
</dbReference>
<dbReference type="GO" id="GO:0043235">
    <property type="term" value="C:receptor complex"/>
    <property type="evidence" value="ECO:0007669"/>
    <property type="project" value="TreeGrafter"/>
</dbReference>
<feature type="transmembrane region" description="Helical" evidence="3">
    <location>
        <begin position="53"/>
        <end position="75"/>
    </location>
</feature>
<keyword evidence="2" id="KW-0067">ATP-binding</keyword>
<gene>
    <name evidence="5" type="ORF">TNCT_673001</name>
</gene>
<dbReference type="GO" id="GO:1990090">
    <property type="term" value="P:cellular response to nerve growth factor stimulus"/>
    <property type="evidence" value="ECO:0007669"/>
    <property type="project" value="TreeGrafter"/>
</dbReference>
<evidence type="ECO:0000259" key="4">
    <source>
        <dbReference type="PROSITE" id="PS50011"/>
    </source>
</evidence>
<keyword evidence="3" id="KW-1133">Transmembrane helix</keyword>
<dbReference type="InterPro" id="IPR001245">
    <property type="entry name" value="Ser-Thr/Tyr_kinase_cat_dom"/>
</dbReference>
<dbReference type="GO" id="GO:0005524">
    <property type="term" value="F:ATP binding"/>
    <property type="evidence" value="ECO:0007669"/>
    <property type="project" value="UniProtKB-UniRule"/>
</dbReference>
<feature type="binding site" evidence="2">
    <location>
        <position position="166"/>
    </location>
    <ligand>
        <name>ATP</name>
        <dbReference type="ChEBI" id="CHEBI:30616"/>
    </ligand>
</feature>
<dbReference type="GO" id="GO:0043121">
    <property type="term" value="F:neurotrophin binding"/>
    <property type="evidence" value="ECO:0007669"/>
    <property type="project" value="TreeGrafter"/>
</dbReference>